<dbReference type="RefSeq" id="WP_063601210.1">
    <property type="nucleotide sequence ID" value="NZ_LITQ01000015.1"/>
</dbReference>
<comment type="catalytic activity">
    <reaction evidence="9 10 12">
        <text>L-threonyl-[protein] + FAD = FMN-L-threonyl-[protein] + AMP + H(+)</text>
        <dbReference type="Rhea" id="RHEA:36847"/>
        <dbReference type="Rhea" id="RHEA-COMP:11060"/>
        <dbReference type="Rhea" id="RHEA-COMP:11061"/>
        <dbReference type="ChEBI" id="CHEBI:15378"/>
        <dbReference type="ChEBI" id="CHEBI:30013"/>
        <dbReference type="ChEBI" id="CHEBI:57692"/>
        <dbReference type="ChEBI" id="CHEBI:74257"/>
        <dbReference type="ChEBI" id="CHEBI:456215"/>
        <dbReference type="EC" id="2.7.1.180"/>
    </reaction>
</comment>
<sequence>MLRNGEKYSSQIKFHVLKLIVCLSFILLLSSCSYNNTSNNQLYEKNIITMDTPMDLKAYGPNAQKAVDESVKKLYQLNDMASTTVNSSDIMKINNASGKSYVKVNPEIIKMIKLSQKYSKISNGKWDITVGPIVNLWGIGTDKARLPSDSEIKSKLPLVGYDKIKIDEKNSSVMLTQPGMAIDLGGIAKGFAADEVLKIYKKYNIKNGLIDLGSSSIYAVGKNESNSPWGIGIKNPRGDDMLGIVKLSNEGLSTSGDYERYFIKNGKRYHHILNPATGYPVDNGVMSVTVIVDNNISDSNTTADIMSLLVFELGPKEGINLVNKTPGISCEVTTKDNKVYTSSKFKAKFSDLNKSFKIAN</sequence>
<evidence type="ECO:0000256" key="12">
    <source>
        <dbReference type="RuleBase" id="RU363002"/>
    </source>
</evidence>
<comment type="caution">
    <text evidence="13">The sequence shown here is derived from an EMBL/GenBank/DDBJ whole genome shotgun (WGS) entry which is preliminary data.</text>
</comment>
<keyword evidence="7 10" id="KW-0460">Magnesium</keyword>
<dbReference type="Proteomes" id="UP000093694">
    <property type="component" value="Unassembled WGS sequence"/>
</dbReference>
<dbReference type="PROSITE" id="PS51257">
    <property type="entry name" value="PROKAR_LIPOPROTEIN"/>
    <property type="match status" value="1"/>
</dbReference>
<comment type="similarity">
    <text evidence="10 12">Belongs to the ApbE family.</text>
</comment>
<dbReference type="PANTHER" id="PTHR30040">
    <property type="entry name" value="THIAMINE BIOSYNTHESIS LIPOPROTEIN APBE"/>
    <property type="match status" value="1"/>
</dbReference>
<keyword evidence="12" id="KW-1003">Cell membrane</keyword>
<gene>
    <name evidence="13" type="primary">apbE_1</name>
    <name evidence="14" type="synonym">apbE_2</name>
    <name evidence="14" type="ORF">CLCOS_38230</name>
    <name evidence="13" type="ORF">WX73_00423</name>
</gene>
<dbReference type="PIRSF" id="PIRSF006268">
    <property type="entry name" value="ApbE"/>
    <property type="match status" value="1"/>
</dbReference>
<dbReference type="GO" id="GO:0005886">
    <property type="term" value="C:plasma membrane"/>
    <property type="evidence" value="ECO:0007669"/>
    <property type="project" value="UniProtKB-SubCell"/>
</dbReference>
<evidence type="ECO:0000256" key="11">
    <source>
        <dbReference type="PIRSR" id="PIRSR006268-2"/>
    </source>
</evidence>
<comment type="function">
    <text evidence="12">Flavin transferase that catalyzes the transfer of the FMN moiety of FAD and its covalent binding to the hydroxyl group of a threonine residue in a target flavoprotein.</text>
</comment>
<reference evidence="14 16" key="2">
    <citation type="journal article" date="2016" name="Front. Microbiol.">
        <title>Industrial Acetogenic Biocatalysts: A Comparative Metabolic and Genomic Analysis.</title>
        <authorList>
            <person name="Bengelsdorf F."/>
            <person name="Poehlein A."/>
            <person name="Sonja S."/>
            <person name="Erz C."/>
            <person name="Hummel T."/>
            <person name="Hoffmeister S."/>
            <person name="Daniel R."/>
            <person name="Durre P."/>
        </authorList>
    </citation>
    <scope>NUCLEOTIDE SEQUENCE [LARGE SCALE GENOMIC DNA]</scope>
    <source>
        <strain evidence="14 16">PTA-10522</strain>
    </source>
</reference>
<dbReference type="PATRIC" id="fig|1705578.3.peg.801"/>
<evidence type="ECO:0000256" key="5">
    <source>
        <dbReference type="ARBA" id="ARBA00022723"/>
    </source>
</evidence>
<dbReference type="AlphaFoldDB" id="A0A166T236"/>
<keyword evidence="5 10" id="KW-0479">Metal-binding</keyword>
<keyword evidence="4 10" id="KW-0808">Transferase</keyword>
<dbReference type="GO" id="GO:0016740">
    <property type="term" value="F:transferase activity"/>
    <property type="evidence" value="ECO:0007669"/>
    <property type="project" value="UniProtKB-UniRule"/>
</dbReference>
<organism evidence="13 15">
    <name type="scientific">Clostridium coskatii</name>
    <dbReference type="NCBI Taxonomy" id="1705578"/>
    <lineage>
        <taxon>Bacteria</taxon>
        <taxon>Bacillati</taxon>
        <taxon>Bacillota</taxon>
        <taxon>Clostridia</taxon>
        <taxon>Eubacteriales</taxon>
        <taxon>Clostridiaceae</taxon>
        <taxon>Clostridium</taxon>
    </lineage>
</organism>
<evidence type="ECO:0000313" key="15">
    <source>
        <dbReference type="Proteomes" id="UP000077384"/>
    </source>
</evidence>
<comment type="cofactor">
    <cofactor evidence="11">
        <name>Mg(2+)</name>
        <dbReference type="ChEBI" id="CHEBI:18420"/>
    </cofactor>
    <cofactor evidence="11">
        <name>Mn(2+)</name>
        <dbReference type="ChEBI" id="CHEBI:29035"/>
    </cofactor>
    <text evidence="11">Magnesium. Can also use manganese.</text>
</comment>
<feature type="binding site" evidence="11">
    <location>
        <position position="186"/>
    </location>
    <ligand>
        <name>Mg(2+)</name>
        <dbReference type="ChEBI" id="CHEBI:18420"/>
    </ligand>
</feature>
<evidence type="ECO:0000313" key="13">
    <source>
        <dbReference type="EMBL" id="OAA93098.1"/>
    </source>
</evidence>
<accession>A0A166T236</accession>
<evidence type="ECO:0000256" key="1">
    <source>
        <dbReference type="ARBA" id="ARBA00011955"/>
    </source>
</evidence>
<evidence type="ECO:0000256" key="3">
    <source>
        <dbReference type="ARBA" id="ARBA00022630"/>
    </source>
</evidence>
<evidence type="ECO:0000313" key="14">
    <source>
        <dbReference type="EMBL" id="OBR90841.1"/>
    </source>
</evidence>
<dbReference type="GO" id="GO:0046872">
    <property type="term" value="F:metal ion binding"/>
    <property type="evidence" value="ECO:0007669"/>
    <property type="project" value="UniProtKB-UniRule"/>
</dbReference>
<dbReference type="Proteomes" id="UP000077384">
    <property type="component" value="Unassembled WGS sequence"/>
</dbReference>
<evidence type="ECO:0000256" key="6">
    <source>
        <dbReference type="ARBA" id="ARBA00022827"/>
    </source>
</evidence>
<dbReference type="InterPro" id="IPR024932">
    <property type="entry name" value="ApbE"/>
</dbReference>
<proteinExistence type="inferred from homology"/>
<dbReference type="Gene3D" id="3.10.520.10">
    <property type="entry name" value="ApbE-like domains"/>
    <property type="match status" value="1"/>
</dbReference>
<comment type="subcellular location">
    <subcellularLocation>
        <location evidence="12">Cell inner membrane</location>
        <topology evidence="12">Lipid-anchor</topology>
        <orientation evidence="12">Periplasmic side</orientation>
    </subcellularLocation>
</comment>
<name>A0A166T236_9CLOT</name>
<keyword evidence="12 13" id="KW-0449">Lipoprotein</keyword>
<dbReference type="InterPro" id="IPR003374">
    <property type="entry name" value="ApbE-like_sf"/>
</dbReference>
<dbReference type="Pfam" id="PF02424">
    <property type="entry name" value="ApbE"/>
    <property type="match status" value="1"/>
</dbReference>
<keyword evidence="6 10" id="KW-0274">FAD</keyword>
<keyword evidence="12" id="KW-0472">Membrane</keyword>
<dbReference type="EMBL" id="LITQ01000015">
    <property type="protein sequence ID" value="OAA93098.1"/>
    <property type="molecule type" value="Genomic_DNA"/>
</dbReference>
<feature type="binding site" evidence="11">
    <location>
        <position position="304"/>
    </location>
    <ligand>
        <name>Mg(2+)</name>
        <dbReference type="ChEBI" id="CHEBI:18420"/>
    </ligand>
</feature>
<evidence type="ECO:0000256" key="8">
    <source>
        <dbReference type="ARBA" id="ARBA00031306"/>
    </source>
</evidence>
<protein>
    <recommendedName>
        <fullName evidence="2 10">FAD:protein FMN transferase</fullName>
        <ecNumber evidence="1 10">2.7.1.180</ecNumber>
    </recommendedName>
    <alternativeName>
        <fullName evidence="8 10">Flavin transferase</fullName>
    </alternativeName>
</protein>
<dbReference type="EMBL" id="LROR01000088">
    <property type="protein sequence ID" value="OBR90841.1"/>
    <property type="molecule type" value="Genomic_DNA"/>
</dbReference>
<keyword evidence="16" id="KW-1185">Reference proteome</keyword>
<dbReference type="PANTHER" id="PTHR30040:SF2">
    <property type="entry name" value="FAD:PROTEIN FMN TRANSFERASE"/>
    <property type="match status" value="1"/>
</dbReference>
<dbReference type="EC" id="2.7.1.180" evidence="1 10"/>
<evidence type="ECO:0000256" key="9">
    <source>
        <dbReference type="ARBA" id="ARBA00048540"/>
    </source>
</evidence>
<evidence type="ECO:0000256" key="7">
    <source>
        <dbReference type="ARBA" id="ARBA00022842"/>
    </source>
</evidence>
<reference evidence="13 15" key="1">
    <citation type="journal article" date="2015" name="Biotechnol. Bioeng.">
        <title>Genome sequence and phenotypic characterization of Caulobacter segnis.</title>
        <authorList>
            <person name="Patel S."/>
            <person name="Fletcher B."/>
            <person name="Scott D.C."/>
            <person name="Ely B."/>
        </authorList>
    </citation>
    <scope>NUCLEOTIDE SEQUENCE [LARGE SCALE GENOMIC DNA]</scope>
    <source>
        <strain evidence="13 15">PS02</strain>
    </source>
</reference>
<evidence type="ECO:0000256" key="2">
    <source>
        <dbReference type="ARBA" id="ARBA00016337"/>
    </source>
</evidence>
<evidence type="ECO:0000256" key="4">
    <source>
        <dbReference type="ARBA" id="ARBA00022679"/>
    </source>
</evidence>
<evidence type="ECO:0000256" key="10">
    <source>
        <dbReference type="PIRNR" id="PIRNR006268"/>
    </source>
</evidence>
<keyword evidence="3 10" id="KW-0285">Flavoprotein</keyword>
<dbReference type="SUPFAM" id="SSF143631">
    <property type="entry name" value="ApbE-like"/>
    <property type="match status" value="1"/>
</dbReference>
<keyword evidence="12" id="KW-0997">Cell inner membrane</keyword>
<evidence type="ECO:0000313" key="16">
    <source>
        <dbReference type="Proteomes" id="UP000093694"/>
    </source>
</evidence>